<evidence type="ECO:0000313" key="3">
    <source>
        <dbReference type="Proteomes" id="UP001342314"/>
    </source>
</evidence>
<comment type="caution">
    <text evidence="2">The sequence shown here is derived from an EMBL/GenBank/DDBJ whole genome shotgun (WGS) entry which is preliminary data.</text>
</comment>
<dbReference type="Proteomes" id="UP001342314">
    <property type="component" value="Unassembled WGS sequence"/>
</dbReference>
<feature type="region of interest" description="Disordered" evidence="1">
    <location>
        <begin position="112"/>
        <end position="136"/>
    </location>
</feature>
<name>A0AAV5GDT0_9BASI</name>
<protein>
    <submittedName>
        <fullName evidence="2">Uncharacterized protein</fullName>
    </submittedName>
</protein>
<evidence type="ECO:0000313" key="2">
    <source>
        <dbReference type="EMBL" id="GJN87895.1"/>
    </source>
</evidence>
<proteinExistence type="predicted"/>
<dbReference type="AlphaFoldDB" id="A0AAV5GDT0"/>
<keyword evidence="3" id="KW-1185">Reference proteome</keyword>
<evidence type="ECO:0000256" key="1">
    <source>
        <dbReference type="SAM" id="MobiDB-lite"/>
    </source>
</evidence>
<reference evidence="2 3" key="1">
    <citation type="submission" date="2021-12" db="EMBL/GenBank/DDBJ databases">
        <title>High titer production of polyol ester of fatty acids by Rhodotorula paludigena BS15 towards product separation-free biomass refinery.</title>
        <authorList>
            <person name="Mano J."/>
            <person name="Ono H."/>
            <person name="Tanaka T."/>
            <person name="Naito K."/>
            <person name="Sushida H."/>
            <person name="Ike M."/>
            <person name="Tokuyasu K."/>
            <person name="Kitaoka M."/>
        </authorList>
    </citation>
    <scope>NUCLEOTIDE SEQUENCE [LARGE SCALE GENOMIC DNA]</scope>
    <source>
        <strain evidence="2 3">BS15</strain>
    </source>
</reference>
<sequence length="296" mass="32322">MPRAARNELPSIYAALAPPSLPPVDLQADIVSAPERKATHRLARTIEHGAAGGFLQDVLEQSRNLAVKQRQNEVAFRARSGRDSGEEDDDDEERELHAKGFVHKKRKRSASVASAASFEGDDERGSETETALSTSAKRKKTVLRIKRIRQEFVTPEVDLPEVSLPSNFPSHHLIDAIHSHATDILASKHHLVPALTPAAPILPAPAIAHFESLAELANEQELRVAREGTRKQWLAWKKTRIGRAGAGTRKAIWADAHRAFEGTALVALGMLSQLLVEDAAAAQSAQLPPLPPDLQR</sequence>
<accession>A0AAV5GDT0</accession>
<organism evidence="2 3">
    <name type="scientific">Rhodotorula paludigena</name>
    <dbReference type="NCBI Taxonomy" id="86838"/>
    <lineage>
        <taxon>Eukaryota</taxon>
        <taxon>Fungi</taxon>
        <taxon>Dikarya</taxon>
        <taxon>Basidiomycota</taxon>
        <taxon>Pucciniomycotina</taxon>
        <taxon>Microbotryomycetes</taxon>
        <taxon>Sporidiobolales</taxon>
        <taxon>Sporidiobolaceae</taxon>
        <taxon>Rhodotorula</taxon>
    </lineage>
</organism>
<gene>
    <name evidence="2" type="ORF">Rhopal_000850-T1</name>
</gene>
<dbReference type="EMBL" id="BQKY01000002">
    <property type="protein sequence ID" value="GJN87895.1"/>
    <property type="molecule type" value="Genomic_DNA"/>
</dbReference>